<dbReference type="AlphaFoldDB" id="A0A437UKD2"/>
<proteinExistence type="predicted"/>
<dbReference type="Pfam" id="PF25155">
    <property type="entry name" value="NTF2_YvbJ"/>
    <property type="match status" value="1"/>
</dbReference>
<sequence>MTKKTGMLVTIVLVIVILFSFVSYSSYKNSVDATVDRLATALIENDETLIKRYMPSYSNKKKISKDAQVLFQQQVKKLKKKQITKLLKKDEYFSIEEGASFLKPAKVYPNARFLVVELPKGTDLRTTIQAQEVSGDFVEDWNKYTYGPFLPGTYNVTYEMAHPKFGSKKVQEQVDLKAEDQRLTVKENSLYENNQGFQKHLLASVVNYFDSFNQGVRDGLNVSQLIASKSHTEKLQLSFAELKPYLKSFDQQFQSIKLNCDSISVNTGQTKVQFDVYVDLKRSMQLVEEVGIDEALTTDAQNAIASLVYDEDQKKWLVDDLDFSTYQQDPKNWEHVQSYRAKSEQKAHWDKDDTVEVV</sequence>
<evidence type="ECO:0000256" key="1">
    <source>
        <dbReference type="SAM" id="Phobius"/>
    </source>
</evidence>
<gene>
    <name evidence="3" type="ORF">EK398_03960</name>
</gene>
<keyword evidence="1" id="KW-0812">Transmembrane</keyword>
<dbReference type="InterPro" id="IPR056902">
    <property type="entry name" value="NTF2_YvbJ"/>
</dbReference>
<reference evidence="3 4" key="1">
    <citation type="submission" date="2018-12" db="EMBL/GenBank/DDBJ databases">
        <title>A novel vanA-carrying plasmid in a clinical isolate of Enterococcus avium.</title>
        <authorList>
            <person name="Bernasconi O.J."/>
            <person name="Luzzaro F."/>
            <person name="Endimiani A."/>
        </authorList>
    </citation>
    <scope>NUCLEOTIDE SEQUENCE [LARGE SCALE GENOMIC DNA]</scope>
    <source>
        <strain evidence="3 4">LC0559/18</strain>
    </source>
</reference>
<evidence type="ECO:0000259" key="2">
    <source>
        <dbReference type="Pfam" id="PF25155"/>
    </source>
</evidence>
<evidence type="ECO:0000313" key="4">
    <source>
        <dbReference type="Proteomes" id="UP000288388"/>
    </source>
</evidence>
<name>A0A437UKD2_ENTAV</name>
<evidence type="ECO:0000313" key="3">
    <source>
        <dbReference type="EMBL" id="RVU94083.1"/>
    </source>
</evidence>
<comment type="caution">
    <text evidence="3">The sequence shown here is derived from an EMBL/GenBank/DDBJ whole genome shotgun (WGS) entry which is preliminary data.</text>
</comment>
<feature type="domain" description="YvbJ-like NTF2-like" evidence="2">
    <location>
        <begin position="221"/>
        <end position="321"/>
    </location>
</feature>
<keyword evidence="1" id="KW-0472">Membrane</keyword>
<dbReference type="EMBL" id="RYZS01000001">
    <property type="protein sequence ID" value="RVU94083.1"/>
    <property type="molecule type" value="Genomic_DNA"/>
</dbReference>
<dbReference type="RefSeq" id="WP_127978339.1">
    <property type="nucleotide sequence ID" value="NZ_JBPFKW010000211.1"/>
</dbReference>
<feature type="transmembrane region" description="Helical" evidence="1">
    <location>
        <begin position="7"/>
        <end position="27"/>
    </location>
</feature>
<accession>A0A437UKD2</accession>
<keyword evidence="1" id="KW-1133">Transmembrane helix</keyword>
<dbReference type="Proteomes" id="UP000288388">
    <property type="component" value="Unassembled WGS sequence"/>
</dbReference>
<protein>
    <recommendedName>
        <fullName evidence="2">YvbJ-like NTF2-like domain-containing protein</fullName>
    </recommendedName>
</protein>
<organism evidence="3 4">
    <name type="scientific">Enterococcus avium</name>
    <name type="common">Streptococcus avium</name>
    <dbReference type="NCBI Taxonomy" id="33945"/>
    <lineage>
        <taxon>Bacteria</taxon>
        <taxon>Bacillati</taxon>
        <taxon>Bacillota</taxon>
        <taxon>Bacilli</taxon>
        <taxon>Lactobacillales</taxon>
        <taxon>Enterococcaceae</taxon>
        <taxon>Enterococcus</taxon>
    </lineage>
</organism>